<dbReference type="AlphaFoldDB" id="G0S9Y5"/>
<dbReference type="InterPro" id="IPR036852">
    <property type="entry name" value="Peptidase_S8/S53_dom_sf"/>
</dbReference>
<dbReference type="PROSITE" id="PS00138">
    <property type="entry name" value="SUBTILASE_SER"/>
    <property type="match status" value="1"/>
</dbReference>
<dbReference type="Gene3D" id="3.40.50.200">
    <property type="entry name" value="Peptidase S8/S53 domain"/>
    <property type="match status" value="1"/>
</dbReference>
<dbReference type="OMA" id="DNPPSWG"/>
<dbReference type="SUPFAM" id="SSF52743">
    <property type="entry name" value="Subtilisin-like"/>
    <property type="match status" value="1"/>
</dbReference>
<protein>
    <submittedName>
        <fullName evidence="11">Alkaline protease-like protein</fullName>
    </submittedName>
</protein>
<keyword evidence="12" id="KW-1185">Reference proteome</keyword>
<organism evidence="12">
    <name type="scientific">Chaetomium thermophilum (strain DSM 1495 / CBS 144.50 / IMI 039719)</name>
    <name type="common">Thermochaetoides thermophila</name>
    <dbReference type="NCBI Taxonomy" id="759272"/>
    <lineage>
        <taxon>Eukaryota</taxon>
        <taxon>Fungi</taxon>
        <taxon>Dikarya</taxon>
        <taxon>Ascomycota</taxon>
        <taxon>Pezizomycotina</taxon>
        <taxon>Sordariomycetes</taxon>
        <taxon>Sordariomycetidae</taxon>
        <taxon>Sordariales</taxon>
        <taxon>Chaetomiaceae</taxon>
        <taxon>Thermochaetoides</taxon>
    </lineage>
</organism>
<keyword evidence="3 8" id="KW-0732">Signal</keyword>
<dbReference type="MEROPS" id="S08.061"/>
<feature type="chain" id="PRO_5003409406" evidence="8">
    <location>
        <begin position="18"/>
        <end position="399"/>
    </location>
</feature>
<feature type="active site" description="Charge relay system" evidence="6">
    <location>
        <position position="184"/>
    </location>
</feature>
<feature type="domain" description="Peptidase S8/S53" evidence="9">
    <location>
        <begin position="151"/>
        <end position="378"/>
    </location>
</feature>
<dbReference type="EMBL" id="GL988043">
    <property type="protein sequence ID" value="EGS19557.1"/>
    <property type="molecule type" value="Genomic_DNA"/>
</dbReference>
<evidence type="ECO:0000256" key="4">
    <source>
        <dbReference type="ARBA" id="ARBA00022801"/>
    </source>
</evidence>
<keyword evidence="2 6" id="KW-0645">Protease</keyword>
<feature type="signal peptide" evidence="8">
    <location>
        <begin position="1"/>
        <end position="17"/>
    </location>
</feature>
<dbReference type="GO" id="GO:0004252">
    <property type="term" value="F:serine-type endopeptidase activity"/>
    <property type="evidence" value="ECO:0007669"/>
    <property type="project" value="UniProtKB-UniRule"/>
</dbReference>
<dbReference type="Proteomes" id="UP000008066">
    <property type="component" value="Unassembled WGS sequence"/>
</dbReference>
<feature type="active site" description="Charge relay system" evidence="6">
    <location>
        <position position="153"/>
    </location>
</feature>
<gene>
    <name evidence="11" type="ORF">CTHT_0040330</name>
</gene>
<dbReference type="GeneID" id="18258071"/>
<comment type="similarity">
    <text evidence="1 6 7">Belongs to the peptidase S8 family.</text>
</comment>
<name>G0S9Y5_CHATD</name>
<reference evidence="11 12" key="1">
    <citation type="journal article" date="2011" name="Cell">
        <title>Insight into structure and assembly of the nuclear pore complex by utilizing the genome of a eukaryotic thermophile.</title>
        <authorList>
            <person name="Amlacher S."/>
            <person name="Sarges P."/>
            <person name="Flemming D."/>
            <person name="van Noort V."/>
            <person name="Kunze R."/>
            <person name="Devos D.P."/>
            <person name="Arumugam M."/>
            <person name="Bork P."/>
            <person name="Hurt E."/>
        </authorList>
    </citation>
    <scope>NUCLEOTIDE SEQUENCE [LARGE SCALE GENOMIC DNA]</scope>
    <source>
        <strain evidence="12">DSM 1495 / CBS 144.50 / IMI 039719</strain>
    </source>
</reference>
<dbReference type="PANTHER" id="PTHR43806:SF58">
    <property type="entry name" value="ALKALINE PROTEASE 1-RELATED"/>
    <property type="match status" value="1"/>
</dbReference>
<proteinExistence type="inferred from homology"/>
<dbReference type="CDD" id="cd04077">
    <property type="entry name" value="Peptidases_S8_PCSK9_ProteinaseK_like"/>
    <property type="match status" value="1"/>
</dbReference>
<dbReference type="InterPro" id="IPR037045">
    <property type="entry name" value="S8pro/Inhibitor_I9_sf"/>
</dbReference>
<keyword evidence="5 6" id="KW-0720">Serine protease</keyword>
<accession>G0S9Y5</accession>
<feature type="domain" description="Inhibitor I9" evidence="10">
    <location>
        <begin position="55"/>
        <end position="111"/>
    </location>
</feature>
<dbReference type="PROSITE" id="PS51892">
    <property type="entry name" value="SUBTILASE"/>
    <property type="match status" value="1"/>
</dbReference>
<dbReference type="InterPro" id="IPR023828">
    <property type="entry name" value="Peptidase_S8_Ser-AS"/>
</dbReference>
<sequence>MHFSTALLATLLPAVLAAPAPAGPIDRRAPILEARAGEVIPGKYIIKLKEGYSDDTLEKVLSRVGIKGKTDHIYKMRRFKGFAGKLDDKVLDAVRSLPEVEYVEQEAVYTINAYVSQTNAPWGIARISQKTSGKTTYVYDNSAGAGTCAYVIDTGIYTSHSDFGGRATFAANYVDNSNTDGNGHGTHVAGTIGGTTYGVAKKTKLYAVKVLNASGSGSTSGVVAGINFVASDHVNRNCPNGTVANMSLGGSYSASINNAANALVDAGVFLAVAAGNDNANAANYSPASAAKACTVAATDSSDRKASYSNYGSVVDVLAPGSNILSTWIGSTTAKNTISGTSMASPHVAGLGAYIMGLKGKMGGEALCTYIKNTALSGVISGFPSSTTNKFAFNGNPNAS</sequence>
<dbReference type="OrthoDB" id="206201at2759"/>
<dbReference type="PROSITE" id="PS00136">
    <property type="entry name" value="SUBTILASE_ASP"/>
    <property type="match status" value="1"/>
</dbReference>
<evidence type="ECO:0000256" key="7">
    <source>
        <dbReference type="RuleBase" id="RU003355"/>
    </source>
</evidence>
<evidence type="ECO:0000256" key="6">
    <source>
        <dbReference type="PROSITE-ProRule" id="PRU01240"/>
    </source>
</evidence>
<dbReference type="PRINTS" id="PR00723">
    <property type="entry name" value="SUBTILISIN"/>
</dbReference>
<dbReference type="PROSITE" id="PS00137">
    <property type="entry name" value="SUBTILASE_HIS"/>
    <property type="match status" value="1"/>
</dbReference>
<evidence type="ECO:0000259" key="9">
    <source>
        <dbReference type="Pfam" id="PF00082"/>
    </source>
</evidence>
<dbReference type="KEGG" id="cthr:CTHT_0040330"/>
<dbReference type="HOGENOM" id="CLU_011263_1_4_1"/>
<evidence type="ECO:0000313" key="12">
    <source>
        <dbReference type="Proteomes" id="UP000008066"/>
    </source>
</evidence>
<dbReference type="Pfam" id="PF00082">
    <property type="entry name" value="Peptidase_S8"/>
    <property type="match status" value="1"/>
</dbReference>
<dbReference type="InterPro" id="IPR023827">
    <property type="entry name" value="Peptidase_S8_Asp-AS"/>
</dbReference>
<dbReference type="RefSeq" id="XP_006694442.1">
    <property type="nucleotide sequence ID" value="XM_006694379.1"/>
</dbReference>
<evidence type="ECO:0000256" key="5">
    <source>
        <dbReference type="ARBA" id="ARBA00022825"/>
    </source>
</evidence>
<evidence type="ECO:0000313" key="11">
    <source>
        <dbReference type="EMBL" id="EGS19557.1"/>
    </source>
</evidence>
<dbReference type="InterPro" id="IPR034193">
    <property type="entry name" value="PCSK9_ProteinaseK-like"/>
</dbReference>
<dbReference type="GO" id="GO:0005576">
    <property type="term" value="C:extracellular region"/>
    <property type="evidence" value="ECO:0007669"/>
    <property type="project" value="UniProtKB-ARBA"/>
</dbReference>
<dbReference type="SUPFAM" id="SSF54897">
    <property type="entry name" value="Protease propeptides/inhibitors"/>
    <property type="match status" value="1"/>
</dbReference>
<dbReference type="Gene3D" id="3.30.70.80">
    <property type="entry name" value="Peptidase S8 propeptide/proteinase inhibitor I9"/>
    <property type="match status" value="1"/>
</dbReference>
<dbReference type="InterPro" id="IPR050131">
    <property type="entry name" value="Peptidase_S8_subtilisin-like"/>
</dbReference>
<feature type="active site" description="Charge relay system" evidence="6">
    <location>
        <position position="341"/>
    </location>
</feature>
<keyword evidence="4 6" id="KW-0378">Hydrolase</keyword>
<dbReference type="PANTHER" id="PTHR43806">
    <property type="entry name" value="PEPTIDASE S8"/>
    <property type="match status" value="1"/>
</dbReference>
<dbReference type="InterPro" id="IPR000209">
    <property type="entry name" value="Peptidase_S8/S53_dom"/>
</dbReference>
<dbReference type="InterPro" id="IPR022398">
    <property type="entry name" value="Peptidase_S8_His-AS"/>
</dbReference>
<dbReference type="FunFam" id="3.40.50.200:FF:000014">
    <property type="entry name" value="Proteinase K"/>
    <property type="match status" value="1"/>
</dbReference>
<dbReference type="InterPro" id="IPR010259">
    <property type="entry name" value="S8pro/Inhibitor_I9"/>
</dbReference>
<evidence type="ECO:0000256" key="1">
    <source>
        <dbReference type="ARBA" id="ARBA00011073"/>
    </source>
</evidence>
<evidence type="ECO:0000256" key="3">
    <source>
        <dbReference type="ARBA" id="ARBA00022729"/>
    </source>
</evidence>
<dbReference type="Pfam" id="PF05922">
    <property type="entry name" value="Inhibitor_I9"/>
    <property type="match status" value="1"/>
</dbReference>
<dbReference type="eggNOG" id="KOG1153">
    <property type="taxonomic scope" value="Eukaryota"/>
</dbReference>
<dbReference type="GO" id="GO:0006508">
    <property type="term" value="P:proteolysis"/>
    <property type="evidence" value="ECO:0007669"/>
    <property type="project" value="UniProtKB-KW"/>
</dbReference>
<evidence type="ECO:0000256" key="2">
    <source>
        <dbReference type="ARBA" id="ARBA00022670"/>
    </source>
</evidence>
<dbReference type="InterPro" id="IPR015500">
    <property type="entry name" value="Peptidase_S8_subtilisin-rel"/>
</dbReference>
<evidence type="ECO:0000256" key="8">
    <source>
        <dbReference type="SAM" id="SignalP"/>
    </source>
</evidence>
<evidence type="ECO:0000259" key="10">
    <source>
        <dbReference type="Pfam" id="PF05922"/>
    </source>
</evidence>